<comment type="caution">
    <text evidence="7">The sequence shown here is derived from an EMBL/GenBank/DDBJ whole genome shotgun (WGS) entry which is preliminary data.</text>
</comment>
<comment type="subcellular location">
    <subcellularLocation>
        <location evidence="1">Mitochondrion</location>
    </subcellularLocation>
</comment>
<gene>
    <name evidence="7" type="ORF">EZV62_020421</name>
</gene>
<dbReference type="InterPro" id="IPR011990">
    <property type="entry name" value="TPR-like_helical_dom_sf"/>
</dbReference>
<feature type="repeat" description="PPR" evidence="6">
    <location>
        <begin position="596"/>
        <end position="630"/>
    </location>
</feature>
<evidence type="ECO:0000313" key="8">
    <source>
        <dbReference type="Proteomes" id="UP000323000"/>
    </source>
</evidence>
<accession>A0A5C7HEV7</accession>
<organism evidence="7 8">
    <name type="scientific">Acer yangbiense</name>
    <dbReference type="NCBI Taxonomy" id="1000413"/>
    <lineage>
        <taxon>Eukaryota</taxon>
        <taxon>Viridiplantae</taxon>
        <taxon>Streptophyta</taxon>
        <taxon>Embryophyta</taxon>
        <taxon>Tracheophyta</taxon>
        <taxon>Spermatophyta</taxon>
        <taxon>Magnoliopsida</taxon>
        <taxon>eudicotyledons</taxon>
        <taxon>Gunneridae</taxon>
        <taxon>Pentapetalae</taxon>
        <taxon>rosids</taxon>
        <taxon>malvids</taxon>
        <taxon>Sapindales</taxon>
        <taxon>Sapindaceae</taxon>
        <taxon>Hippocastanoideae</taxon>
        <taxon>Acereae</taxon>
        <taxon>Acer</taxon>
    </lineage>
</organism>
<feature type="repeat" description="PPR" evidence="6">
    <location>
        <begin position="420"/>
        <end position="454"/>
    </location>
</feature>
<keyword evidence="5" id="KW-0496">Mitochondrion</keyword>
<dbReference type="Pfam" id="PF01535">
    <property type="entry name" value="PPR"/>
    <property type="match status" value="8"/>
</dbReference>
<reference evidence="8" key="1">
    <citation type="journal article" date="2019" name="Gigascience">
        <title>De novo genome assembly of the endangered Acer yangbiense, a plant species with extremely small populations endemic to Yunnan Province, China.</title>
        <authorList>
            <person name="Yang J."/>
            <person name="Wariss H.M."/>
            <person name="Tao L."/>
            <person name="Zhang R."/>
            <person name="Yun Q."/>
            <person name="Hollingsworth P."/>
            <person name="Dao Z."/>
            <person name="Luo G."/>
            <person name="Guo H."/>
            <person name="Ma Y."/>
            <person name="Sun W."/>
        </authorList>
    </citation>
    <scope>NUCLEOTIDE SEQUENCE [LARGE SCALE GENOMIC DNA]</scope>
    <source>
        <strain evidence="8">cv. Malutang</strain>
    </source>
</reference>
<evidence type="ECO:0000256" key="1">
    <source>
        <dbReference type="ARBA" id="ARBA00004173"/>
    </source>
</evidence>
<dbReference type="Proteomes" id="UP000323000">
    <property type="component" value="Chromosome 9"/>
</dbReference>
<dbReference type="InterPro" id="IPR002885">
    <property type="entry name" value="PPR_rpt"/>
</dbReference>
<evidence type="ECO:0000313" key="7">
    <source>
        <dbReference type="EMBL" id="TXG55165.1"/>
    </source>
</evidence>
<evidence type="ECO:0000256" key="2">
    <source>
        <dbReference type="ARBA" id="ARBA00007626"/>
    </source>
</evidence>
<name>A0A5C7HEV7_9ROSI</name>
<evidence type="ECO:0000256" key="6">
    <source>
        <dbReference type="PROSITE-ProRule" id="PRU00708"/>
    </source>
</evidence>
<dbReference type="OrthoDB" id="1890565at2759"/>
<dbReference type="NCBIfam" id="TIGR00756">
    <property type="entry name" value="PPR"/>
    <property type="match status" value="4"/>
</dbReference>
<evidence type="ECO:0000256" key="5">
    <source>
        <dbReference type="ARBA" id="ARBA00023128"/>
    </source>
</evidence>
<dbReference type="FunFam" id="1.25.40.10:FF:000385">
    <property type="entry name" value="Pentatricopeptide repeat-containing protein mitochondrial"/>
    <property type="match status" value="1"/>
</dbReference>
<feature type="repeat" description="PPR" evidence="6">
    <location>
        <begin position="385"/>
        <end position="419"/>
    </location>
</feature>
<dbReference type="PROSITE" id="PS51375">
    <property type="entry name" value="PPR"/>
    <property type="match status" value="3"/>
</dbReference>
<keyword evidence="8" id="KW-1185">Reference proteome</keyword>
<dbReference type="EMBL" id="VAHF01000009">
    <property type="protein sequence ID" value="TXG55165.1"/>
    <property type="molecule type" value="Genomic_DNA"/>
</dbReference>
<proteinExistence type="inferred from homology"/>
<dbReference type="AlphaFoldDB" id="A0A5C7HEV7"/>
<protein>
    <recommendedName>
        <fullName evidence="9">Pentacotripeptide-repeat region of PRORP domain-containing protein</fullName>
    </recommendedName>
</protein>
<dbReference type="GO" id="GO:0005739">
    <property type="term" value="C:mitochondrion"/>
    <property type="evidence" value="ECO:0007669"/>
    <property type="project" value="UniProtKB-SubCell"/>
</dbReference>
<evidence type="ECO:0000256" key="4">
    <source>
        <dbReference type="ARBA" id="ARBA00022946"/>
    </source>
</evidence>
<dbReference type="PANTHER" id="PTHR45717">
    <property type="entry name" value="OS12G0527900 PROTEIN"/>
    <property type="match status" value="1"/>
</dbReference>
<evidence type="ECO:0008006" key="9">
    <source>
        <dbReference type="Google" id="ProtNLM"/>
    </source>
</evidence>
<keyword evidence="3" id="KW-0677">Repeat</keyword>
<comment type="similarity">
    <text evidence="2">Belongs to the PPR family. P subfamily.</text>
</comment>
<sequence length="924" mass="104821">MEEKGIPIDKKTMEVVMFAYVAASEISMMEMVLKWVEKDPNFVVDWKVYSIAANGYLKVGLIEKALPMQNELYRAWNTFKPQGDEKMGPSYACMITCLAKLDDIDGAEKIFEEWESQCSTVCDNRVLICLLIAYCKEGLFEKAESAVNKALEGGKPHASLWNVLVMGYKRDNQMAKAAEMLKRALSAGKQRWSPNSVTLDACLDYLEGQGDVDGTEDTIRLLKKLGPLTRDICRRWLWICVATGASVSELFRLRRPNSWCRLGVSRVSTFCGGFYTSTSHPDPADTIYRRISKAGYPTNSMAAILDQWLEQGRDLKQSDLQGLVKMLRRYNRSGHALQVSEWMSDQRNHQVSPGDIAIRLDLISRVRGLEQMEKYFNGIPDDLRGLQVYGALLNCYASHKYLEKAEALMLKMREFGFLKTTLSYNVMLKLYFQLRKIEKLEMLLQEMEQNGIKHDKFTCSIQLNAYGATADIEGMEKLLSRIAVNPDLTLDWHVYVTAAKWYLKAGLIEKGLTMVRKSEPTISGKSKRIAYETLLTLYTTAGEIDEVYRMWNLCKNLGKVYNSSYLCMISSLMRLDEINGAERIFEEWESEQQFFDARVPNVMISAYCRKGHLEKAEAYVDRFVESGNDPDATTWDRLATGYHANGQMAKSVEAMKKAILADRPGWKPNTITLAAILEYLKQQDDVGAAEEEFLKLLQERGHSSTGINDRLGSNFNKETLRFEAIDQMEREDTLVDGEMHEIIKNEKYDQKQYENSNTIIESFLHIKKAVNLDDLMASYACIITCLAKLDDIEGAEKIFESGKSVVNKALKGGKPYSSLWNVLAMGYKRDNQMSKAVEMLKWALSVGKQWWLPNSVTLDSCLDYLEGQGDVGGAEDMIRLLKKLGPLTRDIYHRWPRICVAAGASVLVSASEETHKILESRPGS</sequence>
<dbReference type="PANTHER" id="PTHR45717:SF10">
    <property type="entry name" value="OS10G0501000 PROTEIN"/>
    <property type="match status" value="1"/>
</dbReference>
<dbReference type="SUPFAM" id="SSF48452">
    <property type="entry name" value="TPR-like"/>
    <property type="match status" value="2"/>
</dbReference>
<dbReference type="Pfam" id="PF13041">
    <property type="entry name" value="PPR_2"/>
    <property type="match status" value="1"/>
</dbReference>
<dbReference type="Gene3D" id="1.25.40.10">
    <property type="entry name" value="Tetratricopeptide repeat domain"/>
    <property type="match status" value="4"/>
</dbReference>
<keyword evidence="4" id="KW-0809">Transit peptide</keyword>
<evidence type="ECO:0000256" key="3">
    <source>
        <dbReference type="ARBA" id="ARBA00022737"/>
    </source>
</evidence>
<dbReference type="GO" id="GO:0003729">
    <property type="term" value="F:mRNA binding"/>
    <property type="evidence" value="ECO:0007669"/>
    <property type="project" value="UniProtKB-ARBA"/>
</dbReference>